<feature type="transmembrane region" description="Helical" evidence="6">
    <location>
        <begin position="191"/>
        <end position="213"/>
    </location>
</feature>
<feature type="transmembrane region" description="Helical" evidence="6">
    <location>
        <begin position="402"/>
        <end position="422"/>
    </location>
</feature>
<dbReference type="AlphaFoldDB" id="A0A182QTE6"/>
<feature type="transmembrane region" description="Helical" evidence="6">
    <location>
        <begin position="496"/>
        <end position="523"/>
    </location>
</feature>
<feature type="transmembrane region" description="Helical" evidence="6">
    <location>
        <begin position="694"/>
        <end position="714"/>
    </location>
</feature>
<feature type="transmembrane region" description="Helical" evidence="6">
    <location>
        <begin position="660"/>
        <end position="679"/>
    </location>
</feature>
<dbReference type="EMBL" id="AXCN02000691">
    <property type="status" value="NOT_ANNOTATED_CDS"/>
    <property type="molecule type" value="Genomic_DNA"/>
</dbReference>
<dbReference type="InterPro" id="IPR013604">
    <property type="entry name" value="7TM_chemorcpt"/>
</dbReference>
<keyword evidence="4 6" id="KW-1133">Transmembrane helix</keyword>
<name>A0A182QTE6_9DIPT</name>
<evidence type="ECO:0000256" key="1">
    <source>
        <dbReference type="ARBA" id="ARBA00004651"/>
    </source>
</evidence>
<reference evidence="7" key="2">
    <citation type="submission" date="2020-05" db="UniProtKB">
        <authorList>
            <consortium name="EnsemblMetazoa"/>
        </authorList>
    </citation>
    <scope>IDENTIFICATION</scope>
    <source>
        <strain evidence="7">FAR1</strain>
    </source>
</reference>
<feature type="transmembrane region" description="Helical" evidence="6">
    <location>
        <begin position="799"/>
        <end position="821"/>
    </location>
</feature>
<feature type="transmembrane region" description="Helical" evidence="6">
    <location>
        <begin position="368"/>
        <end position="390"/>
    </location>
</feature>
<evidence type="ECO:0000256" key="2">
    <source>
        <dbReference type="ARBA" id="ARBA00022475"/>
    </source>
</evidence>
<dbReference type="EnsemblMetazoa" id="AFAF016475-RA">
    <property type="protein sequence ID" value="AFAF016475-PA"/>
    <property type="gene ID" value="AFAF016475"/>
</dbReference>
<feature type="transmembrane region" description="Helical" evidence="6">
    <location>
        <begin position="761"/>
        <end position="779"/>
    </location>
</feature>
<evidence type="ECO:0000256" key="6">
    <source>
        <dbReference type="SAM" id="Phobius"/>
    </source>
</evidence>
<feature type="transmembrane region" description="Helical" evidence="6">
    <location>
        <begin position="603"/>
        <end position="625"/>
    </location>
</feature>
<dbReference type="GO" id="GO:0050909">
    <property type="term" value="P:sensory perception of taste"/>
    <property type="evidence" value="ECO:0007669"/>
    <property type="project" value="InterPro"/>
</dbReference>
<reference evidence="8" key="1">
    <citation type="submission" date="2014-01" db="EMBL/GenBank/DDBJ databases">
        <title>The Genome Sequence of Anopheles farauti FAR1 (V2).</title>
        <authorList>
            <consortium name="The Broad Institute Genomics Platform"/>
            <person name="Neafsey D.E."/>
            <person name="Besansky N."/>
            <person name="Howell P."/>
            <person name="Walton C."/>
            <person name="Young S.K."/>
            <person name="Zeng Q."/>
            <person name="Gargeya S."/>
            <person name="Fitzgerald M."/>
            <person name="Haas B."/>
            <person name="Abouelleil A."/>
            <person name="Allen A.W."/>
            <person name="Alvarado L."/>
            <person name="Arachchi H.M."/>
            <person name="Berlin A.M."/>
            <person name="Chapman S.B."/>
            <person name="Gainer-Dewar J."/>
            <person name="Goldberg J."/>
            <person name="Griggs A."/>
            <person name="Gujja S."/>
            <person name="Hansen M."/>
            <person name="Howarth C."/>
            <person name="Imamovic A."/>
            <person name="Ireland A."/>
            <person name="Larimer J."/>
            <person name="McCowan C."/>
            <person name="Murphy C."/>
            <person name="Pearson M."/>
            <person name="Poon T.W."/>
            <person name="Priest M."/>
            <person name="Roberts A."/>
            <person name="Saif S."/>
            <person name="Shea T."/>
            <person name="Sisk P."/>
            <person name="Sykes S."/>
            <person name="Wortman J."/>
            <person name="Nusbaum C."/>
            <person name="Birren B."/>
        </authorList>
    </citation>
    <scope>NUCLEOTIDE SEQUENCE [LARGE SCALE GENOMIC DNA]</scope>
    <source>
        <strain evidence="8">FAR1</strain>
    </source>
</reference>
<feature type="transmembrane region" description="Helical" evidence="6">
    <location>
        <begin position="1043"/>
        <end position="1067"/>
    </location>
</feature>
<accession>A0A182QTE6</accession>
<evidence type="ECO:0008006" key="9">
    <source>
        <dbReference type="Google" id="ProtNLM"/>
    </source>
</evidence>
<feature type="transmembrane region" description="Helical" evidence="6">
    <location>
        <begin position="567"/>
        <end position="591"/>
    </location>
</feature>
<feature type="transmembrane region" description="Helical" evidence="6">
    <location>
        <begin position="149"/>
        <end position="171"/>
    </location>
</feature>
<proteinExistence type="predicted"/>
<comment type="subcellular location">
    <subcellularLocation>
        <location evidence="1">Cell membrane</location>
        <topology evidence="1">Multi-pass membrane protein</topology>
    </subcellularLocation>
</comment>
<evidence type="ECO:0000313" key="7">
    <source>
        <dbReference type="EnsemblMetazoa" id="AFAF016475-PA"/>
    </source>
</evidence>
<evidence type="ECO:0000256" key="3">
    <source>
        <dbReference type="ARBA" id="ARBA00022692"/>
    </source>
</evidence>
<organism evidence="7 8">
    <name type="scientific">Anopheles farauti</name>
    <dbReference type="NCBI Taxonomy" id="69004"/>
    <lineage>
        <taxon>Eukaryota</taxon>
        <taxon>Metazoa</taxon>
        <taxon>Ecdysozoa</taxon>
        <taxon>Arthropoda</taxon>
        <taxon>Hexapoda</taxon>
        <taxon>Insecta</taxon>
        <taxon>Pterygota</taxon>
        <taxon>Neoptera</taxon>
        <taxon>Endopterygota</taxon>
        <taxon>Diptera</taxon>
        <taxon>Nematocera</taxon>
        <taxon>Culicoidea</taxon>
        <taxon>Culicidae</taxon>
        <taxon>Anophelinae</taxon>
        <taxon>Anopheles</taxon>
    </lineage>
</organism>
<feature type="transmembrane region" description="Helical" evidence="6">
    <location>
        <begin position="58"/>
        <end position="80"/>
    </location>
</feature>
<dbReference type="VEuPathDB" id="VectorBase:AFAF016475"/>
<evidence type="ECO:0000313" key="8">
    <source>
        <dbReference type="Proteomes" id="UP000075886"/>
    </source>
</evidence>
<protein>
    <recommendedName>
        <fullName evidence="9">Gustatory receptor</fullName>
    </recommendedName>
</protein>
<dbReference type="Proteomes" id="UP000075886">
    <property type="component" value="Unassembled WGS sequence"/>
</dbReference>
<feature type="transmembrane region" description="Helical" evidence="6">
    <location>
        <begin position="462"/>
        <end position="484"/>
    </location>
</feature>
<evidence type="ECO:0000256" key="5">
    <source>
        <dbReference type="ARBA" id="ARBA00023136"/>
    </source>
</evidence>
<dbReference type="STRING" id="69004.A0A182QTE6"/>
<feature type="transmembrane region" description="Helical" evidence="6">
    <location>
        <begin position="952"/>
        <end position="975"/>
    </location>
</feature>
<feature type="transmembrane region" description="Helical" evidence="6">
    <location>
        <begin position="92"/>
        <end position="112"/>
    </location>
</feature>
<dbReference type="Pfam" id="PF08395">
    <property type="entry name" value="7tm_7"/>
    <property type="match status" value="2"/>
</dbReference>
<feature type="transmembrane region" description="Helical" evidence="6">
    <location>
        <begin position="321"/>
        <end position="347"/>
    </location>
</feature>
<keyword evidence="5 6" id="KW-0472">Membrane</keyword>
<keyword evidence="3 6" id="KW-0812">Transmembrane</keyword>
<keyword evidence="8" id="KW-1185">Reference proteome</keyword>
<sequence>MVRQFPGAALAVPQNMHVFDNLRVLLSFSQIMGLLAIKQPIARSDSAALFGTTSHVGLKFTIFFLATLLGCAVVMFQAIVENFVNSIKETGSITGMVYVVHNVIFCVVFFVLPWQTYRHRYRLAAAMNTLHQNELDLVRLTGNRTDYRLVRLLATVIVANGVILHVFFNSYYIVRYHSFDNFFAIYASRCFYMYFDLGMELILGVCDCILLIARLQLERLVEMTKHRDPSTETDRFVELYVDLYGKIVRTIRFELSPYFGPIVSAFGAYMCLEVAVCSLDANSMMWSHDRSIMALLANIMWPVSDIKKISALLVLSEGVNAMYAVMNVFGNIQAILRVLRVLGLLALQRSSGTSNGTGSYESDHYAALKFIIMFGAAVLGSGYSILYGVVDLPQMFLSGNMSFYPFVYIAHAITQCVVLCQLPWQTFRRRRQLVSLMNILNQNELHLVELTGRGTNYRTVRLLSIVSLCNGIVFHTFFHFYYVYEFITYKAEFVSLYIVGWMFMYLDLATEYLLGFCDCLLLIAQLQLERVAQLARDHIVAPEHRIQLHVTVYDRTVRALEHNLSPYFGPIVAVFCTYASLEAAICIMAIVGATGGFKGRPELYVLANVLWLLTDMKKLVAVFLLSERTSAMSYLSHMRKLGITPIRYDRRRGVYGKLPWYQFTIQCVCSVACITYTMFRLTRDYQSLVKDVNMLNQVANIITTVAFCIVWSVVPTQVYRKRAQLTSALNCLLQNDADLRRVTGSVCGSVSYSKTETFGRMIQLDGVLCFLLLGVGYMLGYGSSEGSTPHQLFLTIGVYLYEDLCLSLFFGFIGTLFHLCAEQLANAGQLLETLDMLDDRSLVQRVESFCAVYDRICITVTDALYDYSGPLFATFCPMIIVQVSLRLFFLEEIVEIGDLKQWSTRFLIMMDVLEWLWLCFDCKKLVILLHVSDILHRQVSPMDYIVYKLESMVFDLSIFVIITTVSCALCLIIPLQTYCKRTELAATLNALLTNDLHPAEGRKTSPLRRGDTIRPSPCWPSDNIKHILLSISIYLVLDMWLEWIFGLCCVVMLIGIAQLASATELLLRNTKDPPASRASPVERAVPSFVSVYNRVSIDVRKGLSVYCGLIVVLFISMLVLQCAVKMVDIWNAFSASDTVASFRDLIVLALELLWLLADCKKLVIFMLLSESLKRKVRNDRSTCPIHSTV</sequence>
<dbReference type="GO" id="GO:0005886">
    <property type="term" value="C:plasma membrane"/>
    <property type="evidence" value="ECO:0007669"/>
    <property type="project" value="UniProtKB-SubCell"/>
</dbReference>
<feature type="transmembrane region" description="Helical" evidence="6">
    <location>
        <begin position="1103"/>
        <end position="1126"/>
    </location>
</feature>
<keyword evidence="2" id="KW-1003">Cell membrane</keyword>
<evidence type="ECO:0000256" key="4">
    <source>
        <dbReference type="ARBA" id="ARBA00022989"/>
    </source>
</evidence>